<dbReference type="Proteomes" id="UP001497516">
    <property type="component" value="Chromosome 2"/>
</dbReference>
<evidence type="ECO:0000313" key="2">
    <source>
        <dbReference type="EMBL" id="CAL1370269.1"/>
    </source>
</evidence>
<feature type="region of interest" description="Disordered" evidence="1">
    <location>
        <begin position="58"/>
        <end position="80"/>
    </location>
</feature>
<gene>
    <name evidence="2" type="ORF">LTRI10_LOCUS12439</name>
</gene>
<evidence type="ECO:0000256" key="1">
    <source>
        <dbReference type="SAM" id="MobiDB-lite"/>
    </source>
</evidence>
<dbReference type="EMBL" id="OZ034815">
    <property type="protein sequence ID" value="CAL1370269.1"/>
    <property type="molecule type" value="Genomic_DNA"/>
</dbReference>
<reference evidence="2 3" key="1">
    <citation type="submission" date="2024-04" db="EMBL/GenBank/DDBJ databases">
        <authorList>
            <person name="Fracassetti M."/>
        </authorList>
    </citation>
    <scope>NUCLEOTIDE SEQUENCE [LARGE SCALE GENOMIC DNA]</scope>
</reference>
<name>A0AAV2D8Y9_9ROSI</name>
<accession>A0AAV2D8Y9</accession>
<proteinExistence type="predicted"/>
<dbReference type="AlphaFoldDB" id="A0AAV2D8Y9"/>
<protein>
    <submittedName>
        <fullName evidence="2">Uncharacterized protein</fullName>
    </submittedName>
</protein>
<organism evidence="2 3">
    <name type="scientific">Linum trigynum</name>
    <dbReference type="NCBI Taxonomy" id="586398"/>
    <lineage>
        <taxon>Eukaryota</taxon>
        <taxon>Viridiplantae</taxon>
        <taxon>Streptophyta</taxon>
        <taxon>Embryophyta</taxon>
        <taxon>Tracheophyta</taxon>
        <taxon>Spermatophyta</taxon>
        <taxon>Magnoliopsida</taxon>
        <taxon>eudicotyledons</taxon>
        <taxon>Gunneridae</taxon>
        <taxon>Pentapetalae</taxon>
        <taxon>rosids</taxon>
        <taxon>fabids</taxon>
        <taxon>Malpighiales</taxon>
        <taxon>Linaceae</taxon>
        <taxon>Linum</taxon>
    </lineage>
</organism>
<sequence>MGESAPLRPEFGFRFNGGLGRDQQARHAAHRNGLGVRIGGLTHGLIYGVGSSVGRGVEGLRSSGPTGTEENSSGAAESFGAGAVQVHETAGARKLRRLIEEGSREGSGVLDKLLARAASERRELKCVAIWDGLGRIWGKWHESQFCIGTPISYTYVLSMDGGMYGELYSMHGKLFLKKGSGESGNIWPLCGRTVTSSKGKFEWCAKKGSTAFGESSDKGLVRVPERNWKFRKRGRHQRTSVLFAIVNNFFVDPG</sequence>
<evidence type="ECO:0000313" key="3">
    <source>
        <dbReference type="Proteomes" id="UP001497516"/>
    </source>
</evidence>
<keyword evidence="3" id="KW-1185">Reference proteome</keyword>